<dbReference type="AlphaFoldDB" id="A0A2J8AIJ1"/>
<evidence type="ECO:0000256" key="1">
    <source>
        <dbReference type="SAM" id="MobiDB-lite"/>
    </source>
</evidence>
<organism evidence="2 3">
    <name type="scientific">Tetrabaena socialis</name>
    <dbReference type="NCBI Taxonomy" id="47790"/>
    <lineage>
        <taxon>Eukaryota</taxon>
        <taxon>Viridiplantae</taxon>
        <taxon>Chlorophyta</taxon>
        <taxon>core chlorophytes</taxon>
        <taxon>Chlorophyceae</taxon>
        <taxon>CS clade</taxon>
        <taxon>Chlamydomonadales</taxon>
        <taxon>Tetrabaenaceae</taxon>
        <taxon>Tetrabaena</taxon>
    </lineage>
</organism>
<name>A0A2J8AIJ1_9CHLO</name>
<evidence type="ECO:0000313" key="2">
    <source>
        <dbReference type="EMBL" id="PNH12336.1"/>
    </source>
</evidence>
<accession>A0A2J8AIJ1</accession>
<comment type="caution">
    <text evidence="2">The sequence shown here is derived from an EMBL/GenBank/DDBJ whole genome shotgun (WGS) entry which is preliminary data.</text>
</comment>
<reference evidence="2 3" key="1">
    <citation type="journal article" date="2017" name="Mol. Biol. Evol.">
        <title>The 4-celled Tetrabaena socialis nuclear genome reveals the essential components for genetic control of cell number at the origin of multicellularity in the volvocine lineage.</title>
        <authorList>
            <person name="Featherston J."/>
            <person name="Arakaki Y."/>
            <person name="Hanschen E.R."/>
            <person name="Ferris P.J."/>
            <person name="Michod R.E."/>
            <person name="Olson B.J.S.C."/>
            <person name="Nozaki H."/>
            <person name="Durand P.M."/>
        </authorList>
    </citation>
    <scope>NUCLEOTIDE SEQUENCE [LARGE SCALE GENOMIC DNA]</scope>
    <source>
        <strain evidence="2 3">NIES-571</strain>
    </source>
</reference>
<feature type="compositionally biased region" description="Low complexity" evidence="1">
    <location>
        <begin position="13"/>
        <end position="60"/>
    </location>
</feature>
<dbReference type="Proteomes" id="UP000236333">
    <property type="component" value="Unassembled WGS sequence"/>
</dbReference>
<gene>
    <name evidence="2" type="ORF">TSOC_000725</name>
</gene>
<dbReference type="EMBL" id="PGGS01000010">
    <property type="protein sequence ID" value="PNH12336.1"/>
    <property type="molecule type" value="Genomic_DNA"/>
</dbReference>
<keyword evidence="3" id="KW-1185">Reference proteome</keyword>
<proteinExistence type="predicted"/>
<evidence type="ECO:0000313" key="3">
    <source>
        <dbReference type="Proteomes" id="UP000236333"/>
    </source>
</evidence>
<protein>
    <submittedName>
        <fullName evidence="2">Uncharacterized protein</fullName>
    </submittedName>
</protein>
<sequence length="238" mass="25409">MRRSPDSPGAGGRPARADGAQAGADAAAEPQAVPPAVAALAARQPGVATVAPTATAASAAPKRRGRPPKRQPAAAEEDGVQGGKRARKGESDGAWREDEVHRWQLAWRALFPWAEPVHADEGAGETHDRVRCSSCSERRGMDVLLDARKATLQSHASSSGHAKSQQLTKDQEVELGAAAANLRRFKGLYDACNSEADKKHTKQLVRLFNLLTAGRPMTDFTNWSALPAWPGCSTFFPF</sequence>
<feature type="region of interest" description="Disordered" evidence="1">
    <location>
        <begin position="1"/>
        <end position="96"/>
    </location>
</feature>